<name>A0ACC2VNL8_9TREE</name>
<protein>
    <submittedName>
        <fullName evidence="1">Uncharacterized protein</fullName>
    </submittedName>
</protein>
<evidence type="ECO:0000313" key="1">
    <source>
        <dbReference type="EMBL" id="KAJ9100897.1"/>
    </source>
</evidence>
<evidence type="ECO:0000313" key="2">
    <source>
        <dbReference type="Proteomes" id="UP001230649"/>
    </source>
</evidence>
<proteinExistence type="predicted"/>
<dbReference type="Proteomes" id="UP001230649">
    <property type="component" value="Unassembled WGS sequence"/>
</dbReference>
<comment type="caution">
    <text evidence="1">The sequence shown here is derived from an EMBL/GenBank/DDBJ whole genome shotgun (WGS) entry which is preliminary data.</text>
</comment>
<dbReference type="EMBL" id="JASBWS010000072">
    <property type="protein sequence ID" value="KAJ9100897.1"/>
    <property type="molecule type" value="Genomic_DNA"/>
</dbReference>
<sequence>MAQPIEPRKDAIAAAATPANTPLNVAPISRGEGLPKPSVATVEEDDDDDSDAEDLAGGNPASVLARNPALLNMVQSKLGGLVGRDSGYLESLPAPVKKRVQGLKGIQVEHSKIEKDFQLELLELEKKFAKRYEPLYTRRAEIIAGKVEPTAEEVEAGDAADEEDEDDEDREARVEEINDDEGADAKGIPEFWLTALKNHSIIGEQITEKDEEALKHLTDIKLEYLDTKQAGFKLLFSFSPNEFFEDAVLTKTYYYQEDIGYGGEFVYDKAVGHDIKWKEDKDLTKTVEIKKQRNKNTNRTRVIKKVIPTDSFFNFFKPPQPPSMDDLEGGDVNEDELEALDEKLEIDYQIGEDLKERIIPRAIDFFTGKALEYENEDEVDEEDFDDEDDFDEEDDEDEDDRRAAPAPSTSQDPQECKQQ</sequence>
<keyword evidence="2" id="KW-1185">Reference proteome</keyword>
<reference evidence="1" key="1">
    <citation type="submission" date="2023-04" db="EMBL/GenBank/DDBJ databases">
        <title>Draft Genome sequencing of Naganishia species isolated from polar environments using Oxford Nanopore Technology.</title>
        <authorList>
            <person name="Leo P."/>
            <person name="Venkateswaran K."/>
        </authorList>
    </citation>
    <scope>NUCLEOTIDE SEQUENCE</scope>
    <source>
        <strain evidence="1">MNA-CCFEE 5262</strain>
    </source>
</reference>
<gene>
    <name evidence="1" type="ORF">QFC20_005313</name>
</gene>
<accession>A0ACC2VNL8</accession>
<organism evidence="1 2">
    <name type="scientific">Naganishia adeliensis</name>
    <dbReference type="NCBI Taxonomy" id="92952"/>
    <lineage>
        <taxon>Eukaryota</taxon>
        <taxon>Fungi</taxon>
        <taxon>Dikarya</taxon>
        <taxon>Basidiomycota</taxon>
        <taxon>Agaricomycotina</taxon>
        <taxon>Tremellomycetes</taxon>
        <taxon>Filobasidiales</taxon>
        <taxon>Filobasidiaceae</taxon>
        <taxon>Naganishia</taxon>
    </lineage>
</organism>